<organism evidence="1 2">
    <name type="scientific">Litorilinea aerophila</name>
    <dbReference type="NCBI Taxonomy" id="1204385"/>
    <lineage>
        <taxon>Bacteria</taxon>
        <taxon>Bacillati</taxon>
        <taxon>Chloroflexota</taxon>
        <taxon>Caldilineae</taxon>
        <taxon>Caldilineales</taxon>
        <taxon>Caldilineaceae</taxon>
        <taxon>Litorilinea</taxon>
    </lineage>
</organism>
<dbReference type="InterPro" id="IPR006059">
    <property type="entry name" value="SBP"/>
</dbReference>
<dbReference type="InterPro" id="IPR006311">
    <property type="entry name" value="TAT_signal"/>
</dbReference>
<dbReference type="PANTHER" id="PTHR43649">
    <property type="entry name" value="ARABINOSE-BINDING PROTEIN-RELATED"/>
    <property type="match status" value="1"/>
</dbReference>
<accession>A0A540VNK3</accession>
<dbReference type="Proteomes" id="UP000317371">
    <property type="component" value="Unassembled WGS sequence"/>
</dbReference>
<dbReference type="Pfam" id="PF01547">
    <property type="entry name" value="SBP_bac_1"/>
    <property type="match status" value="1"/>
</dbReference>
<dbReference type="OrthoDB" id="9795467at2"/>
<dbReference type="EMBL" id="VIGC01000002">
    <property type="protein sequence ID" value="TQE97733.1"/>
    <property type="molecule type" value="Genomic_DNA"/>
</dbReference>
<evidence type="ECO:0000313" key="2">
    <source>
        <dbReference type="Proteomes" id="UP000317371"/>
    </source>
</evidence>
<dbReference type="PROSITE" id="PS51318">
    <property type="entry name" value="TAT"/>
    <property type="match status" value="1"/>
</dbReference>
<keyword evidence="2" id="KW-1185">Reference proteome</keyword>
<dbReference type="InParanoid" id="A0A540VNK3"/>
<evidence type="ECO:0000313" key="1">
    <source>
        <dbReference type="EMBL" id="TQE97733.1"/>
    </source>
</evidence>
<dbReference type="InterPro" id="IPR050490">
    <property type="entry name" value="Bact_solute-bd_prot1"/>
</dbReference>
<proteinExistence type="predicted"/>
<dbReference type="SUPFAM" id="SSF53850">
    <property type="entry name" value="Periplasmic binding protein-like II"/>
    <property type="match status" value="1"/>
</dbReference>
<dbReference type="Gene3D" id="3.40.190.10">
    <property type="entry name" value="Periplasmic binding protein-like II"/>
    <property type="match status" value="2"/>
</dbReference>
<comment type="caution">
    <text evidence="1">The sequence shown here is derived from an EMBL/GenBank/DDBJ whole genome shotgun (WGS) entry which is preliminary data.</text>
</comment>
<dbReference type="AlphaFoldDB" id="A0A540VNK3"/>
<dbReference type="RefSeq" id="WP_141608460.1">
    <property type="nucleotide sequence ID" value="NZ_VIGC02000002.1"/>
</dbReference>
<name>A0A540VNK3_9CHLR</name>
<dbReference type="PANTHER" id="PTHR43649:SF12">
    <property type="entry name" value="DIACETYLCHITOBIOSE BINDING PROTEIN DASA"/>
    <property type="match status" value="1"/>
</dbReference>
<reference evidence="1 2" key="1">
    <citation type="submission" date="2019-06" db="EMBL/GenBank/DDBJ databases">
        <title>Genome sequence of Litorilinea aerophila BAA-2444.</title>
        <authorList>
            <person name="Maclea K.S."/>
            <person name="Maurais E.G."/>
            <person name="Iannazzi L.C."/>
        </authorList>
    </citation>
    <scope>NUCLEOTIDE SEQUENCE [LARGE SCALE GENOMIC DNA]</scope>
    <source>
        <strain evidence="1 2">ATCC BAA-2444</strain>
    </source>
</reference>
<sequence>MPAKLDRRNFLRLSGTLSLGTLLVACAPAPAPTTEGAQGEPSATGETVELSLMMVDYAEPTKAVLEDEIIPAFTREKNVTVNVNYTDWGRYNEQMTTAFASGVTPDVFQGGAVWAPQMAKRGWALPLDDYIALAGDEWNWDDFFPALQDDVTIDGSIVAVPYRIDIRSFWYRQDHMEEAGIAAPPTNWEELREFANALTIRENGKITREGYHFSGPGGWQNDLQAYMQFMEMAGGQFLSDDLTHCTLDEPPAIEALEYVYTLVVEDQVQPYPGFEAQGDLAPIAVGMASSTYDSSFLERDVNLYAPDQLEHLVVTLPLRHKVQACHVWVNKFFISSLTKTPDMAWAFFQHLTSAPMLEKYCASAGVTPPRRSLADAEFMTDRMKVLLTATEYAVPYPKHWRLIELFRPLATNLEKCLRGELSPEETMVATCAEIDAILAEDA</sequence>
<dbReference type="PROSITE" id="PS51257">
    <property type="entry name" value="PROKAR_LIPOPROTEIN"/>
    <property type="match status" value="1"/>
</dbReference>
<protein>
    <submittedName>
        <fullName evidence="1">Extracellular solute-binding protein</fullName>
    </submittedName>
</protein>
<gene>
    <name evidence="1" type="ORF">FKZ61_02350</name>
</gene>